<proteinExistence type="predicted"/>
<dbReference type="GO" id="GO:0007165">
    <property type="term" value="P:signal transduction"/>
    <property type="evidence" value="ECO:0007669"/>
    <property type="project" value="UniProtKB-KW"/>
</dbReference>
<evidence type="ECO:0000256" key="4">
    <source>
        <dbReference type="ARBA" id="ARBA00022692"/>
    </source>
</evidence>
<feature type="transmembrane region" description="Helical" evidence="11">
    <location>
        <begin position="211"/>
        <end position="230"/>
    </location>
</feature>
<dbReference type="Pfam" id="PF02949">
    <property type="entry name" value="7tm_6"/>
    <property type="match status" value="2"/>
</dbReference>
<name>A0A8J6HBF2_TENMO</name>
<keyword evidence="8" id="KW-0675">Receptor</keyword>
<feature type="transmembrane region" description="Helical" evidence="11">
    <location>
        <begin position="787"/>
        <end position="804"/>
    </location>
</feature>
<evidence type="ECO:0000256" key="6">
    <source>
        <dbReference type="ARBA" id="ARBA00022989"/>
    </source>
</evidence>
<dbReference type="InterPro" id="IPR004117">
    <property type="entry name" value="7tm6_olfct_rcpt"/>
</dbReference>
<organism evidence="12 13">
    <name type="scientific">Tenebrio molitor</name>
    <name type="common">Yellow mealworm beetle</name>
    <dbReference type="NCBI Taxonomy" id="7067"/>
    <lineage>
        <taxon>Eukaryota</taxon>
        <taxon>Metazoa</taxon>
        <taxon>Ecdysozoa</taxon>
        <taxon>Arthropoda</taxon>
        <taxon>Hexapoda</taxon>
        <taxon>Insecta</taxon>
        <taxon>Pterygota</taxon>
        <taxon>Neoptera</taxon>
        <taxon>Endopterygota</taxon>
        <taxon>Coleoptera</taxon>
        <taxon>Polyphaga</taxon>
        <taxon>Cucujiformia</taxon>
        <taxon>Tenebrionidae</taxon>
        <taxon>Tenebrio</taxon>
    </lineage>
</organism>
<dbReference type="GO" id="GO:0005549">
    <property type="term" value="F:odorant binding"/>
    <property type="evidence" value="ECO:0007669"/>
    <property type="project" value="InterPro"/>
</dbReference>
<reference evidence="12" key="2">
    <citation type="submission" date="2021-08" db="EMBL/GenBank/DDBJ databases">
        <authorList>
            <person name="Eriksson T."/>
        </authorList>
    </citation>
    <scope>NUCLEOTIDE SEQUENCE</scope>
    <source>
        <strain evidence="12">Stoneville</strain>
        <tissue evidence="12">Whole head</tissue>
    </source>
</reference>
<reference evidence="12" key="1">
    <citation type="journal article" date="2020" name="J Insects Food Feed">
        <title>The yellow mealworm (Tenebrio molitor) genome: a resource for the emerging insects as food and feed industry.</title>
        <authorList>
            <person name="Eriksson T."/>
            <person name="Andere A."/>
            <person name="Kelstrup H."/>
            <person name="Emery V."/>
            <person name="Picard C."/>
        </authorList>
    </citation>
    <scope>NUCLEOTIDE SEQUENCE</scope>
    <source>
        <strain evidence="12">Stoneville</strain>
        <tissue evidence="12">Whole head</tissue>
    </source>
</reference>
<keyword evidence="6 11" id="KW-1133">Transmembrane helix</keyword>
<comment type="subcellular location">
    <subcellularLocation>
        <location evidence="1">Cell membrane</location>
        <topology evidence="1">Multi-pass membrane protein</topology>
    </subcellularLocation>
</comment>
<dbReference type="EMBL" id="JABDTM020026626">
    <property type="protein sequence ID" value="KAH0811709.1"/>
    <property type="molecule type" value="Genomic_DNA"/>
</dbReference>
<feature type="transmembrane region" description="Helical" evidence="11">
    <location>
        <begin position="306"/>
        <end position="328"/>
    </location>
</feature>
<dbReference type="GO" id="GO:0004984">
    <property type="term" value="F:olfactory receptor activity"/>
    <property type="evidence" value="ECO:0007669"/>
    <property type="project" value="InterPro"/>
</dbReference>
<dbReference type="PANTHER" id="PTHR21137">
    <property type="entry name" value="ODORANT RECEPTOR"/>
    <property type="match status" value="1"/>
</dbReference>
<dbReference type="GO" id="GO:0005886">
    <property type="term" value="C:plasma membrane"/>
    <property type="evidence" value="ECO:0007669"/>
    <property type="project" value="UniProtKB-SubCell"/>
</dbReference>
<keyword evidence="13" id="KW-1185">Reference proteome</keyword>
<dbReference type="Proteomes" id="UP000719412">
    <property type="component" value="Unassembled WGS sequence"/>
</dbReference>
<evidence type="ECO:0000256" key="2">
    <source>
        <dbReference type="ARBA" id="ARBA00022475"/>
    </source>
</evidence>
<evidence type="ECO:0000256" key="11">
    <source>
        <dbReference type="SAM" id="Phobius"/>
    </source>
</evidence>
<feature type="transmembrane region" description="Helical" evidence="11">
    <location>
        <begin position="334"/>
        <end position="353"/>
    </location>
</feature>
<evidence type="ECO:0000256" key="7">
    <source>
        <dbReference type="ARBA" id="ARBA00023136"/>
    </source>
</evidence>
<comment type="caution">
    <text evidence="12">The sequence shown here is derived from an EMBL/GenBank/DDBJ whole genome shotgun (WGS) entry which is preliminary data.</text>
</comment>
<feature type="transmembrane region" description="Helical" evidence="11">
    <location>
        <begin position="86"/>
        <end position="106"/>
    </location>
</feature>
<evidence type="ECO:0000256" key="3">
    <source>
        <dbReference type="ARBA" id="ARBA00022606"/>
    </source>
</evidence>
<evidence type="ECO:0008006" key="14">
    <source>
        <dbReference type="Google" id="ProtNLM"/>
    </source>
</evidence>
<sequence>MFVDSYDVKAIDTTPSSQDPAAVVVKTLSSLHPILKSQKTFVSFSLGKMSHRCNYLRAFRLNMLMLKLTGQWCFKTEFFYKLYKHLLSLVLIMNYLSMVGSAILNFQDKEVSKNLYNVPSITTSVVKNVMFRRNFAKVQEMFTVLKMQHEKARLEDQQIVNREIAFSDVTVKSCFYLVLVMSFTLFLAPLMQEEPTLPLIIWLPFDYRAGSIVFGVVYSLDCLLFLYYAYTNVAADLFFYISSIQIGAQCDIVDNRLKKVTEIETKMSEHGETPDNQMQEILVECVRYYNTILDYTKILTDCYKEILMVQFVCSCISICVTMYQLSLTESVGEASYLCFFMSAAIYEIFLYCFFGNRILEKSGTLFYATFESKCLLLWFELSKSLDVLMLKKPSFMISCILLYFFIDVVHSKVPVKVFVTDVPGPTRHDTPSLNILYIPQNEFEGGRARGSEATGADLDTITVVEVVPGRSGTLPDLTFIMSEEPSQTTTTLTEFLVETIRQGRSLRDDGNRKVIDLAEAGLKLQTETCFSTLKIGVIPKGGKRGKGKGTAAPLKTTPRRTRAGVLGQPSTKKEGKQLACMAFADDLVLLSDNELHITPMSGGHDEIAKRVANHCKTKGWKVETEIRVRHQNKEFFIPDLVVHKGDQNIVVADVQVSWLRADRGQEEEIQQGEVHPSGDEELARNGVRICLDHPRGQRNLAEEQLRPFHPQVGIHHPLEFHGGCVEEEWTLSTPGPRAGNIDDISEEDDREELGQDKKMHKILIESVRHYNVIIKISSLIADCYKEIFMIQFIYSVLSLCMILYEMSMAESMLTPRFFQIASYQVNITVEIFLFCYFCQRVINKGETLYYATFESNWYNASKEFKQDLFIFMNQLKQPIIIYAWNIFPINYETFKGIMQKSWSFFMALKNMNDMSE</sequence>
<evidence type="ECO:0000256" key="8">
    <source>
        <dbReference type="ARBA" id="ARBA00023170"/>
    </source>
</evidence>
<keyword evidence="2" id="KW-1003">Cell membrane</keyword>
<evidence type="ECO:0000256" key="1">
    <source>
        <dbReference type="ARBA" id="ARBA00004651"/>
    </source>
</evidence>
<evidence type="ECO:0000256" key="9">
    <source>
        <dbReference type="ARBA" id="ARBA00023224"/>
    </source>
</evidence>
<evidence type="ECO:0000313" key="12">
    <source>
        <dbReference type="EMBL" id="KAH0811709.1"/>
    </source>
</evidence>
<keyword evidence="5" id="KW-0552">Olfaction</keyword>
<keyword evidence="9" id="KW-0807">Transducer</keyword>
<feature type="region of interest" description="Disordered" evidence="10">
    <location>
        <begin position="731"/>
        <end position="752"/>
    </location>
</feature>
<protein>
    <recommendedName>
        <fullName evidence="14">Odorant receptor</fullName>
    </recommendedName>
</protein>
<accession>A0A8J6HBF2</accession>
<gene>
    <name evidence="12" type="ORF">GEV33_011083</name>
</gene>
<evidence type="ECO:0000256" key="10">
    <source>
        <dbReference type="SAM" id="MobiDB-lite"/>
    </source>
</evidence>
<dbReference type="PANTHER" id="PTHR21137:SF35">
    <property type="entry name" value="ODORANT RECEPTOR 19A-RELATED"/>
    <property type="match status" value="1"/>
</dbReference>
<feature type="transmembrane region" description="Helical" evidence="11">
    <location>
        <begin position="174"/>
        <end position="191"/>
    </location>
</feature>
<evidence type="ECO:0000256" key="5">
    <source>
        <dbReference type="ARBA" id="ARBA00022725"/>
    </source>
</evidence>
<keyword evidence="7 11" id="KW-0472">Membrane</keyword>
<dbReference type="AlphaFoldDB" id="A0A8J6HBF2"/>
<evidence type="ECO:0000313" key="13">
    <source>
        <dbReference type="Proteomes" id="UP000719412"/>
    </source>
</evidence>
<keyword evidence="3" id="KW-0716">Sensory transduction</keyword>
<keyword evidence="4 11" id="KW-0812">Transmembrane</keyword>